<gene>
    <name evidence="1" type="ORF">GFC30_253</name>
</gene>
<evidence type="ECO:0000313" key="2">
    <source>
        <dbReference type="Proteomes" id="UP000076865"/>
    </source>
</evidence>
<evidence type="ECO:0000313" key="1">
    <source>
        <dbReference type="EMBL" id="ANB60623.1"/>
    </source>
</evidence>
<dbReference type="Proteomes" id="UP000076865">
    <property type="component" value="Chromosome"/>
</dbReference>
<sequence length="209" mass="24116">MQKKRQHRQPQKRSTCLICNDSLHGKQIFLCKKDSCHMFWNRAYAIWNSADRAKVCHTCFPSIEAFAIYLKQEWDRVGGICAYTGYKMQLSGRDNENLLVWSVDRKDPKGIYSKKNIALCLNFINRMKNILGENELVDVCTQIIRHIYETKLGLGTPQEIGNRLAEHLTQPHAGDAPPASIYQLWLDDSTNPPIIKKYDEDQGCWVTVK</sequence>
<dbReference type="OrthoDB" id="505503at2"/>
<dbReference type="AlphaFoldDB" id="A0A160F4K7"/>
<dbReference type="KEGG" id="aamy:GFC30_253"/>
<dbReference type="RefSeq" id="WP_066366153.1">
    <property type="nucleotide sequence ID" value="NZ_CP015438.1"/>
</dbReference>
<dbReference type="PATRIC" id="fig|294699.3.peg.233"/>
<name>A0A160F4K7_9BACL</name>
<proteinExistence type="predicted"/>
<reference evidence="1 2" key="1">
    <citation type="journal article" date="2006" name="Syst. Appl. Microbiol.">
        <title>Anoxybacillus amylolyticus sp. nov., a thermophilic amylase producing bacterium isolated from Mount Rittmann (Antarctica).</title>
        <authorList>
            <person name="Poli A."/>
            <person name="Esposito E."/>
            <person name="Lama L."/>
            <person name="Orlando P."/>
            <person name="Nicolaus G."/>
            <person name="de Appolonia F."/>
            <person name="Gambacorta A."/>
            <person name="Nicolaus B."/>
        </authorList>
    </citation>
    <scope>NUCLEOTIDE SEQUENCE [LARGE SCALE GENOMIC DNA]</scope>
    <source>
        <strain evidence="1 2">DSM 15939</strain>
    </source>
</reference>
<dbReference type="EMBL" id="CP015438">
    <property type="protein sequence ID" value="ANB60623.1"/>
    <property type="molecule type" value="Genomic_DNA"/>
</dbReference>
<protein>
    <submittedName>
        <fullName evidence="1">Uncharacterized protein</fullName>
    </submittedName>
</protein>
<keyword evidence="2" id="KW-1185">Reference proteome</keyword>
<accession>A0A160F4K7</accession>
<dbReference type="Gene3D" id="3.30.40.220">
    <property type="match status" value="1"/>
</dbReference>
<organism evidence="1 2">
    <name type="scientific">Anoxybacteroides amylolyticum</name>
    <dbReference type="NCBI Taxonomy" id="294699"/>
    <lineage>
        <taxon>Bacteria</taxon>
        <taxon>Bacillati</taxon>
        <taxon>Bacillota</taxon>
        <taxon>Bacilli</taxon>
        <taxon>Bacillales</taxon>
        <taxon>Anoxybacillaceae</taxon>
        <taxon>Anoxybacteroides</taxon>
    </lineage>
</organism>